<comment type="caution">
    <text evidence="1">The sequence shown here is derived from an EMBL/GenBank/DDBJ whole genome shotgun (WGS) entry which is preliminary data.</text>
</comment>
<dbReference type="Proteomes" id="UP000321328">
    <property type="component" value="Unassembled WGS sequence"/>
</dbReference>
<evidence type="ECO:0000313" key="2">
    <source>
        <dbReference type="Proteomes" id="UP000321328"/>
    </source>
</evidence>
<organism evidence="1 2">
    <name type="scientific">Pseudonocardia asaccharolytica DSM 44247 = NBRC 16224</name>
    <dbReference type="NCBI Taxonomy" id="1123024"/>
    <lineage>
        <taxon>Bacteria</taxon>
        <taxon>Bacillati</taxon>
        <taxon>Actinomycetota</taxon>
        <taxon>Actinomycetes</taxon>
        <taxon>Pseudonocardiales</taxon>
        <taxon>Pseudonocardiaceae</taxon>
        <taxon>Pseudonocardia</taxon>
    </lineage>
</organism>
<proteinExistence type="predicted"/>
<evidence type="ECO:0008006" key="3">
    <source>
        <dbReference type="Google" id="ProtNLM"/>
    </source>
</evidence>
<dbReference type="AlphaFoldDB" id="A0A511D280"/>
<accession>A0A511D280</accession>
<protein>
    <recommendedName>
        <fullName evidence="3">Resolvase HTH domain-containing protein</fullName>
    </recommendedName>
</protein>
<sequence>MRSVVDEATVERLIAGKLRRSDARVSDVTEAVRRMRADGISVSQIARRLRTGAGAVQRIARDAEETH</sequence>
<keyword evidence="2" id="KW-1185">Reference proteome</keyword>
<name>A0A511D280_9PSEU</name>
<reference evidence="1 2" key="1">
    <citation type="submission" date="2019-07" db="EMBL/GenBank/DDBJ databases">
        <title>Whole genome shotgun sequence of Pseudonocardia asaccharolytica NBRC 16224.</title>
        <authorList>
            <person name="Hosoyama A."/>
            <person name="Uohara A."/>
            <person name="Ohji S."/>
            <person name="Ichikawa N."/>
        </authorList>
    </citation>
    <scope>NUCLEOTIDE SEQUENCE [LARGE SCALE GENOMIC DNA]</scope>
    <source>
        <strain evidence="1 2">NBRC 16224</strain>
    </source>
</reference>
<dbReference type="EMBL" id="BJVI01000011">
    <property type="protein sequence ID" value="GEL17664.1"/>
    <property type="molecule type" value="Genomic_DNA"/>
</dbReference>
<gene>
    <name evidence="1" type="ORF">PA7_15010</name>
</gene>
<evidence type="ECO:0000313" key="1">
    <source>
        <dbReference type="EMBL" id="GEL17664.1"/>
    </source>
</evidence>
<dbReference type="STRING" id="1123024.GCA_000423625_02995"/>